<dbReference type="GO" id="GO:0006529">
    <property type="term" value="P:asparagine biosynthetic process"/>
    <property type="evidence" value="ECO:0007669"/>
    <property type="project" value="UniProtKB-KW"/>
</dbReference>
<evidence type="ECO:0000256" key="2">
    <source>
        <dbReference type="ARBA" id="ARBA00005752"/>
    </source>
</evidence>
<evidence type="ECO:0000256" key="8">
    <source>
        <dbReference type="PIRSR" id="PIRSR001589-1"/>
    </source>
</evidence>
<comment type="pathway">
    <text evidence="1">Amino-acid biosynthesis; L-asparagine biosynthesis; L-asparagine from L-aspartate (L-Gln route): step 1/1.</text>
</comment>
<gene>
    <name evidence="12" type="primary">asnB</name>
    <name evidence="12" type="ORF">C1T31_13330</name>
</gene>
<dbReference type="RefSeq" id="WP_103053016.1">
    <property type="nucleotide sequence ID" value="NZ_POWF01000011.1"/>
</dbReference>
<dbReference type="InterPro" id="IPR029055">
    <property type="entry name" value="Ntn_hydrolases_N"/>
</dbReference>
<keyword evidence="6 8" id="KW-0315">Glutamine amidotransferase</keyword>
<dbReference type="Proteomes" id="UP000236641">
    <property type="component" value="Unassembled WGS sequence"/>
</dbReference>
<dbReference type="PIRSF" id="PIRSF001589">
    <property type="entry name" value="Asn_synthetase_glu-h"/>
    <property type="match status" value="1"/>
</dbReference>
<dbReference type="PROSITE" id="PS51278">
    <property type="entry name" value="GATASE_TYPE_2"/>
    <property type="match status" value="1"/>
</dbReference>
<dbReference type="Pfam" id="PF13522">
    <property type="entry name" value="GATase_6"/>
    <property type="match status" value="1"/>
</dbReference>
<feature type="binding site" evidence="9">
    <location>
        <position position="96"/>
    </location>
    <ligand>
        <name>L-glutamine</name>
        <dbReference type="ChEBI" id="CHEBI:58359"/>
    </ligand>
</feature>
<comment type="similarity">
    <text evidence="2">Belongs to the asparagine synthetase family.</text>
</comment>
<evidence type="ECO:0000256" key="5">
    <source>
        <dbReference type="ARBA" id="ARBA00022840"/>
    </source>
</evidence>
<dbReference type="InterPro" id="IPR001962">
    <property type="entry name" value="Asn_synthase"/>
</dbReference>
<dbReference type="InterPro" id="IPR017932">
    <property type="entry name" value="GATase_2_dom"/>
</dbReference>
<dbReference type="NCBIfam" id="TIGR01536">
    <property type="entry name" value="asn_synth_AEB"/>
    <property type="match status" value="1"/>
</dbReference>
<evidence type="ECO:0000256" key="1">
    <source>
        <dbReference type="ARBA" id="ARBA00005187"/>
    </source>
</evidence>
<evidence type="ECO:0000256" key="7">
    <source>
        <dbReference type="ARBA" id="ARBA00048741"/>
    </source>
</evidence>
<accession>A0A2K1DVP6</accession>
<dbReference type="SUPFAM" id="SSF56235">
    <property type="entry name" value="N-terminal nucleophile aminohydrolases (Ntn hydrolases)"/>
    <property type="match status" value="1"/>
</dbReference>
<evidence type="ECO:0000256" key="3">
    <source>
        <dbReference type="ARBA" id="ARBA00012737"/>
    </source>
</evidence>
<keyword evidence="8" id="KW-0028">Amino-acid biosynthesis</keyword>
<evidence type="ECO:0000256" key="6">
    <source>
        <dbReference type="ARBA" id="ARBA00022962"/>
    </source>
</evidence>
<dbReference type="OrthoDB" id="9763290at2"/>
<dbReference type="EC" id="6.3.5.4" evidence="3"/>
<keyword evidence="4 9" id="KW-0547">Nucleotide-binding</keyword>
<dbReference type="InterPro" id="IPR014729">
    <property type="entry name" value="Rossmann-like_a/b/a_fold"/>
</dbReference>
<organism evidence="12 13">
    <name type="scientific">Hanstruepera neustonica</name>
    <dbReference type="NCBI Taxonomy" id="1445657"/>
    <lineage>
        <taxon>Bacteria</taxon>
        <taxon>Pseudomonadati</taxon>
        <taxon>Bacteroidota</taxon>
        <taxon>Flavobacteriia</taxon>
        <taxon>Flavobacteriales</taxon>
        <taxon>Flavobacteriaceae</taxon>
        <taxon>Hanstruepera</taxon>
    </lineage>
</organism>
<evidence type="ECO:0000256" key="4">
    <source>
        <dbReference type="ARBA" id="ARBA00022741"/>
    </source>
</evidence>
<keyword evidence="8" id="KW-0061">Asparagine biosynthesis</keyword>
<evidence type="ECO:0000313" key="12">
    <source>
        <dbReference type="EMBL" id="PNQ72083.1"/>
    </source>
</evidence>
<dbReference type="GO" id="GO:0004066">
    <property type="term" value="F:asparagine synthase (glutamine-hydrolyzing) activity"/>
    <property type="evidence" value="ECO:0007669"/>
    <property type="project" value="UniProtKB-EC"/>
</dbReference>
<dbReference type="PANTHER" id="PTHR43284">
    <property type="entry name" value="ASPARAGINE SYNTHETASE (GLUTAMINE-HYDROLYZING)"/>
    <property type="match status" value="1"/>
</dbReference>
<protein>
    <recommendedName>
        <fullName evidence="3">asparagine synthase (glutamine-hydrolyzing)</fullName>
        <ecNumber evidence="3">6.3.5.4</ecNumber>
    </recommendedName>
</protein>
<dbReference type="SUPFAM" id="SSF52402">
    <property type="entry name" value="Adenine nucleotide alpha hydrolases-like"/>
    <property type="match status" value="1"/>
</dbReference>
<dbReference type="Gene3D" id="3.40.50.620">
    <property type="entry name" value="HUPs"/>
    <property type="match status" value="1"/>
</dbReference>
<evidence type="ECO:0000256" key="9">
    <source>
        <dbReference type="PIRSR" id="PIRSR001589-2"/>
    </source>
</evidence>
<dbReference type="InterPro" id="IPR033738">
    <property type="entry name" value="AsnB_N"/>
</dbReference>
<dbReference type="Gene3D" id="3.60.20.10">
    <property type="entry name" value="Glutamine Phosphoribosylpyrophosphate, subunit 1, domain 1"/>
    <property type="match status" value="1"/>
</dbReference>
<sequence length="621" mass="72049">MCGISGFYNLNRQQVDHSVLHNMLRTQSHRGPDSSGIFYNNHIGLAHNRLSLLDLSDNGKQPFENEDYVLIYNGEVYNFLDLKKDLPNINYKSTSDTEVLFHYLIYHGIEKTLSKIQGMFAFAWYNKKQDKLYLVRDKIGIKPLFYGVDKNNCLWFSSELKAIHKVAEFDPDSIQMLFSSIGGIAEKSRHKTLWKNLFTLSPGHFVKVENSSIQKVQYFSINSYVNEKEYNRLNNLSIKDVTSEFETIFDKAVKQLLISDAPMGAFISGGIDSSLIASHASKHQSDLKLFTANILGKYSEFSDAQKVAKHLNRDLFHYDFEKSMGIRDLAHVTWHYESPITVHFNALPFSNVSQLAREHKVKAVLTGEGADELFLGYPRLLTRRYNKIIRTPYSMLDKIYSVIPTLKRYMNSSEGSTGLTQLFQLATQGFSRQLLREEGLEAYGFLKNKDQVEQYLSIQMINEGIVSLLWRNDRMGMMHSIESRFPFLDESVMAFALNLPTKFKIGRTKRFHNYKHPFLTDKHIVRKLGEKSLPESLYRKKKNGFPLYGTRDMRVENKFLHNGVFSNLFQLTNYQIDYMINNSKPYHIALIAMFEVWGKLFLEKREISEVDELNQKYLKII</sequence>
<dbReference type="CDD" id="cd01991">
    <property type="entry name" value="Asn_synthase_B_C"/>
    <property type="match status" value="1"/>
</dbReference>
<evidence type="ECO:0000256" key="10">
    <source>
        <dbReference type="PIRSR" id="PIRSR001589-3"/>
    </source>
</evidence>
<dbReference type="Pfam" id="PF00733">
    <property type="entry name" value="Asn_synthase"/>
    <property type="match status" value="1"/>
</dbReference>
<feature type="domain" description="Glutamine amidotransferase type-2" evidence="11">
    <location>
        <begin position="2"/>
        <end position="211"/>
    </location>
</feature>
<keyword evidence="13" id="KW-1185">Reference proteome</keyword>
<evidence type="ECO:0000313" key="13">
    <source>
        <dbReference type="Proteomes" id="UP000236641"/>
    </source>
</evidence>
<comment type="caution">
    <text evidence="12">The sequence shown here is derived from an EMBL/GenBank/DDBJ whole genome shotgun (WGS) entry which is preliminary data.</text>
</comment>
<dbReference type="PANTHER" id="PTHR43284:SF1">
    <property type="entry name" value="ASPARAGINE SYNTHETASE"/>
    <property type="match status" value="1"/>
</dbReference>
<reference evidence="12 13" key="1">
    <citation type="submission" date="2018-01" db="EMBL/GenBank/DDBJ databases">
        <title>The draft genome of Hanstruepera neustonica JCM19743.</title>
        <authorList>
            <person name="He R.-H."/>
            <person name="Du Z.-J."/>
        </authorList>
    </citation>
    <scope>NUCLEOTIDE SEQUENCE [LARGE SCALE GENOMIC DNA]</scope>
    <source>
        <strain evidence="12 13">JCM19743</strain>
    </source>
</reference>
<dbReference type="GO" id="GO:0005524">
    <property type="term" value="F:ATP binding"/>
    <property type="evidence" value="ECO:0007669"/>
    <property type="project" value="UniProtKB-KW"/>
</dbReference>
<dbReference type="InterPro" id="IPR051786">
    <property type="entry name" value="ASN_synthetase/amidase"/>
</dbReference>
<feature type="site" description="Important for beta-aspartyl-AMP intermediate formation" evidence="10">
    <location>
        <position position="368"/>
    </location>
</feature>
<keyword evidence="5 9" id="KW-0067">ATP-binding</keyword>
<feature type="active site" description="For GATase activity" evidence="8">
    <location>
        <position position="2"/>
    </location>
</feature>
<name>A0A2K1DVP6_9FLAO</name>
<comment type="catalytic activity">
    <reaction evidence="7">
        <text>L-aspartate + L-glutamine + ATP + H2O = L-asparagine + L-glutamate + AMP + diphosphate + H(+)</text>
        <dbReference type="Rhea" id="RHEA:12228"/>
        <dbReference type="ChEBI" id="CHEBI:15377"/>
        <dbReference type="ChEBI" id="CHEBI:15378"/>
        <dbReference type="ChEBI" id="CHEBI:29985"/>
        <dbReference type="ChEBI" id="CHEBI:29991"/>
        <dbReference type="ChEBI" id="CHEBI:30616"/>
        <dbReference type="ChEBI" id="CHEBI:33019"/>
        <dbReference type="ChEBI" id="CHEBI:58048"/>
        <dbReference type="ChEBI" id="CHEBI:58359"/>
        <dbReference type="ChEBI" id="CHEBI:456215"/>
        <dbReference type="EC" id="6.3.5.4"/>
    </reaction>
</comment>
<proteinExistence type="inferred from homology"/>
<evidence type="ECO:0000259" key="11">
    <source>
        <dbReference type="PROSITE" id="PS51278"/>
    </source>
</evidence>
<dbReference type="CDD" id="cd00712">
    <property type="entry name" value="AsnB"/>
    <property type="match status" value="1"/>
</dbReference>
<dbReference type="EMBL" id="POWF01000011">
    <property type="protein sequence ID" value="PNQ72083.1"/>
    <property type="molecule type" value="Genomic_DNA"/>
</dbReference>
<dbReference type="AlphaFoldDB" id="A0A2K1DVP6"/>
<dbReference type="InterPro" id="IPR006426">
    <property type="entry name" value="Asn_synth_AEB"/>
</dbReference>